<evidence type="ECO:0000313" key="4">
    <source>
        <dbReference type="EMBL" id="QCK15301.1"/>
    </source>
</evidence>
<reference evidence="4 5" key="1">
    <citation type="submission" date="2018-04" db="EMBL/GenBank/DDBJ databases">
        <title>Complete genome uncultured novel isolate.</title>
        <authorList>
            <person name="Merlino G."/>
        </authorList>
    </citation>
    <scope>NUCLEOTIDE SEQUENCE [LARGE SCALE GENOMIC DNA]</scope>
    <source>
        <strain evidence="5">R1DC9</strain>
    </source>
</reference>
<evidence type="ECO:0000256" key="2">
    <source>
        <dbReference type="SAM" id="SignalP"/>
    </source>
</evidence>
<keyword evidence="1" id="KW-0812">Transmembrane</keyword>
<protein>
    <recommendedName>
        <fullName evidence="3">SnoaL-like domain-containing protein</fullName>
    </recommendedName>
</protein>
<evidence type="ECO:0000256" key="1">
    <source>
        <dbReference type="SAM" id="Phobius"/>
    </source>
</evidence>
<keyword evidence="1" id="KW-0472">Membrane</keyword>
<feature type="chain" id="PRO_5020669707" description="SnoaL-like domain-containing protein" evidence="2">
    <location>
        <begin position="20"/>
        <end position="191"/>
    </location>
</feature>
<dbReference type="Pfam" id="PF12680">
    <property type="entry name" value="SnoaL_2"/>
    <property type="match status" value="1"/>
</dbReference>
<dbReference type="Gene3D" id="3.10.450.50">
    <property type="match status" value="1"/>
</dbReference>
<feature type="transmembrane region" description="Helical" evidence="1">
    <location>
        <begin position="161"/>
        <end position="179"/>
    </location>
</feature>
<dbReference type="InterPro" id="IPR032710">
    <property type="entry name" value="NTF2-like_dom_sf"/>
</dbReference>
<keyword evidence="2" id="KW-0732">Signal</keyword>
<dbReference type="OrthoDB" id="9812089at2"/>
<organism evidence="4 5">
    <name type="scientific">Mangrovivirga cuniculi</name>
    <dbReference type="NCBI Taxonomy" id="2715131"/>
    <lineage>
        <taxon>Bacteria</taxon>
        <taxon>Pseudomonadati</taxon>
        <taxon>Bacteroidota</taxon>
        <taxon>Cytophagia</taxon>
        <taxon>Cytophagales</taxon>
        <taxon>Mangrovivirgaceae</taxon>
        <taxon>Mangrovivirga</taxon>
    </lineage>
</organism>
<gene>
    <name evidence="4" type="ORF">DCC35_11365</name>
</gene>
<dbReference type="InterPro" id="IPR037401">
    <property type="entry name" value="SnoaL-like"/>
</dbReference>
<evidence type="ECO:0000259" key="3">
    <source>
        <dbReference type="Pfam" id="PF12680"/>
    </source>
</evidence>
<feature type="signal peptide" evidence="2">
    <location>
        <begin position="1"/>
        <end position="19"/>
    </location>
</feature>
<dbReference type="AlphaFoldDB" id="A0A4D7JI46"/>
<dbReference type="RefSeq" id="WP_137090890.1">
    <property type="nucleotide sequence ID" value="NZ_CP028923.1"/>
</dbReference>
<keyword evidence="5" id="KW-1185">Reference proteome</keyword>
<dbReference type="Proteomes" id="UP000298616">
    <property type="component" value="Chromosome"/>
</dbReference>
<name>A0A4D7JI46_9BACT</name>
<proteinExistence type="predicted"/>
<accession>A0A4D7JI46</accession>
<dbReference type="SUPFAM" id="SSF54427">
    <property type="entry name" value="NTF2-like"/>
    <property type="match status" value="1"/>
</dbReference>
<dbReference type="KEGG" id="fpf:DCC35_11365"/>
<keyword evidence="1" id="KW-1133">Transmembrane helix</keyword>
<sequence length="191" mass="22858">MKFSIFTSFLILISLQVQAQNLTPTQERNMELARKFYEDLWFSNNTNKYSDYVADTYVVHDVFERKGVTEPAIEQKEIADFFWENGKMDGEIQFQLVDEDKVATRWLWKYEPETLLGRLMMGDKSIPIINVFRFKDGKIVEFWNHRLDIETNRTHMFTMKGFLYGLLVALIPLFFMIRYKRKLNKLKKQLA</sequence>
<feature type="domain" description="SnoaL-like" evidence="3">
    <location>
        <begin position="34"/>
        <end position="141"/>
    </location>
</feature>
<dbReference type="EMBL" id="CP028923">
    <property type="protein sequence ID" value="QCK15301.1"/>
    <property type="molecule type" value="Genomic_DNA"/>
</dbReference>
<evidence type="ECO:0000313" key="5">
    <source>
        <dbReference type="Proteomes" id="UP000298616"/>
    </source>
</evidence>